<evidence type="ECO:0000259" key="9">
    <source>
        <dbReference type="Pfam" id="PF01979"/>
    </source>
</evidence>
<dbReference type="SUPFAM" id="SSF51556">
    <property type="entry name" value="Metallo-dependent hydrolases"/>
    <property type="match status" value="1"/>
</dbReference>
<keyword evidence="4 8" id="KW-0479">Metal-binding</keyword>
<dbReference type="Pfam" id="PF01979">
    <property type="entry name" value="Amidohydro_1"/>
    <property type="match status" value="1"/>
</dbReference>
<dbReference type="InterPro" id="IPR014311">
    <property type="entry name" value="Guanine_deaminase"/>
</dbReference>
<organism evidence="10 11">
    <name type="scientific">Limimaricola variabilis</name>
    <dbReference type="NCBI Taxonomy" id="1492771"/>
    <lineage>
        <taxon>Bacteria</taxon>
        <taxon>Pseudomonadati</taxon>
        <taxon>Pseudomonadota</taxon>
        <taxon>Alphaproteobacteria</taxon>
        <taxon>Rhodobacterales</taxon>
        <taxon>Paracoccaceae</taxon>
        <taxon>Limimaricola</taxon>
    </lineage>
</organism>
<keyword evidence="5 8" id="KW-0378">Hydrolase</keyword>
<dbReference type="Proteomes" id="UP000576152">
    <property type="component" value="Unassembled WGS sequence"/>
</dbReference>
<dbReference type="PANTHER" id="PTHR11271">
    <property type="entry name" value="GUANINE DEAMINASE"/>
    <property type="match status" value="1"/>
</dbReference>
<evidence type="ECO:0000256" key="4">
    <source>
        <dbReference type="ARBA" id="ARBA00022723"/>
    </source>
</evidence>
<evidence type="ECO:0000256" key="3">
    <source>
        <dbReference type="ARBA" id="ARBA00012781"/>
    </source>
</evidence>
<dbReference type="SUPFAM" id="SSF51338">
    <property type="entry name" value="Composite domain of metallo-dependent hydrolases"/>
    <property type="match status" value="2"/>
</dbReference>
<dbReference type="EMBL" id="JACIBX010000004">
    <property type="protein sequence ID" value="MBB3711844.1"/>
    <property type="molecule type" value="Genomic_DNA"/>
</dbReference>
<dbReference type="InterPro" id="IPR051607">
    <property type="entry name" value="Metallo-dep_hydrolases"/>
</dbReference>
<comment type="similarity">
    <text evidence="2 8">Belongs to the metallo-dependent hydrolases superfamily. ATZ/TRZ family.</text>
</comment>
<evidence type="ECO:0000256" key="1">
    <source>
        <dbReference type="ARBA" id="ARBA00004984"/>
    </source>
</evidence>
<dbReference type="PANTHER" id="PTHR11271:SF6">
    <property type="entry name" value="GUANINE DEAMINASE"/>
    <property type="match status" value="1"/>
</dbReference>
<comment type="function">
    <text evidence="8">Catalyzes the hydrolytic deamination of guanine, producing xanthine and ammonia.</text>
</comment>
<dbReference type="Gene3D" id="2.30.40.10">
    <property type="entry name" value="Urease, subunit C, domain 1"/>
    <property type="match status" value="1"/>
</dbReference>
<evidence type="ECO:0000313" key="10">
    <source>
        <dbReference type="EMBL" id="MBB3711844.1"/>
    </source>
</evidence>
<accession>A0ABR6HMQ9</accession>
<dbReference type="GO" id="GO:0008892">
    <property type="term" value="F:guanine deaminase activity"/>
    <property type="evidence" value="ECO:0007669"/>
    <property type="project" value="UniProtKB-EC"/>
</dbReference>
<evidence type="ECO:0000256" key="2">
    <source>
        <dbReference type="ARBA" id="ARBA00006745"/>
    </source>
</evidence>
<dbReference type="Gene3D" id="3.20.20.140">
    <property type="entry name" value="Metal-dependent hydrolases"/>
    <property type="match status" value="1"/>
</dbReference>
<dbReference type="NCBIfam" id="TIGR02967">
    <property type="entry name" value="guan_deamin"/>
    <property type="match status" value="1"/>
</dbReference>
<reference evidence="10 11" key="1">
    <citation type="submission" date="2020-08" db="EMBL/GenBank/DDBJ databases">
        <title>Genomic Encyclopedia of Type Strains, Phase III (KMG-III): the genomes of soil and plant-associated and newly described type strains.</title>
        <authorList>
            <person name="Whitman W."/>
        </authorList>
    </citation>
    <scope>NUCLEOTIDE SEQUENCE [LARGE SCALE GENOMIC DNA]</scope>
    <source>
        <strain evidence="10 11">CECT 8572</strain>
    </source>
</reference>
<keyword evidence="6 8" id="KW-0862">Zinc</keyword>
<dbReference type="InterPro" id="IPR006680">
    <property type="entry name" value="Amidohydro-rel"/>
</dbReference>
<feature type="domain" description="Amidohydrolase-related" evidence="9">
    <location>
        <begin position="67"/>
        <end position="426"/>
    </location>
</feature>
<evidence type="ECO:0000256" key="5">
    <source>
        <dbReference type="ARBA" id="ARBA00022801"/>
    </source>
</evidence>
<sequence>MTDTLLRGRLLSFSAQPQDPDDTGAYRYEEDGALLLRDGVILASGTHDEVAPQAGGATVIDHRPHLMMAGFIDPHIHFPQLQVVASWGRQLLDWLNGYVFPEEARFVDPEHAQAMATRFLDLLCAHGTTTAVAYCSVHPASADAYFEAAAARDMRMIGGKVMMDRNAPDNLRDTAQQGHDETEALIAKWHGRGRAGYAISPRFAITSTPEQMEMAGALVAAHPGCHVQTHLSENRDEIAFATSLYPRARDYLDIYDHYGLLNDRMLLGHAIHLSDREVARIAETGARPVFCPTSNLFLGSGLFDEARMRDAGACNAIATDIGAGTSYSMLQTLNEGYKILQLQNQSLHALRAFDWITRGNAAALGLADRIGTLDAGTEADIVILDARATPAMALRMERVERLEDELFVLQMLGDDRAVAQTYVAGRPQK</sequence>
<comment type="cofactor">
    <cofactor evidence="8">
        <name>Zn(2+)</name>
        <dbReference type="ChEBI" id="CHEBI:29105"/>
    </cofactor>
    <text evidence="8">Binds 1 zinc ion per subunit.</text>
</comment>
<evidence type="ECO:0000256" key="6">
    <source>
        <dbReference type="ARBA" id="ARBA00022833"/>
    </source>
</evidence>
<comment type="caution">
    <text evidence="10">The sequence shown here is derived from an EMBL/GenBank/DDBJ whole genome shotgun (WGS) entry which is preliminary data.</text>
</comment>
<evidence type="ECO:0000313" key="11">
    <source>
        <dbReference type="Proteomes" id="UP000576152"/>
    </source>
</evidence>
<evidence type="ECO:0000256" key="7">
    <source>
        <dbReference type="NCBIfam" id="TIGR02967"/>
    </source>
</evidence>
<evidence type="ECO:0000256" key="8">
    <source>
        <dbReference type="RuleBase" id="RU366009"/>
    </source>
</evidence>
<keyword evidence="11" id="KW-1185">Reference proteome</keyword>
<comment type="catalytic activity">
    <reaction evidence="8">
        <text>guanine + H2O + H(+) = xanthine + NH4(+)</text>
        <dbReference type="Rhea" id="RHEA:14665"/>
        <dbReference type="ChEBI" id="CHEBI:15377"/>
        <dbReference type="ChEBI" id="CHEBI:15378"/>
        <dbReference type="ChEBI" id="CHEBI:16235"/>
        <dbReference type="ChEBI" id="CHEBI:17712"/>
        <dbReference type="ChEBI" id="CHEBI:28938"/>
        <dbReference type="EC" id="3.5.4.3"/>
    </reaction>
</comment>
<comment type="pathway">
    <text evidence="1 8">Purine metabolism; guanine degradation; xanthine from guanine: step 1/1.</text>
</comment>
<dbReference type="InterPro" id="IPR032466">
    <property type="entry name" value="Metal_Hydrolase"/>
</dbReference>
<dbReference type="NCBIfam" id="NF006679">
    <property type="entry name" value="PRK09228.1"/>
    <property type="match status" value="1"/>
</dbReference>
<name>A0ABR6HMQ9_9RHOB</name>
<protein>
    <recommendedName>
        <fullName evidence="3 7">Guanine deaminase</fullName>
        <shortName evidence="8">Guanase</shortName>
        <ecNumber evidence="3 7">3.5.4.3</ecNumber>
    </recommendedName>
    <alternativeName>
        <fullName evidence="8">Guanine aminohydrolase</fullName>
    </alternativeName>
</protein>
<dbReference type="EC" id="3.5.4.3" evidence="3 7"/>
<dbReference type="RefSeq" id="WP_183471272.1">
    <property type="nucleotide sequence ID" value="NZ_JACIBX010000004.1"/>
</dbReference>
<dbReference type="InterPro" id="IPR011059">
    <property type="entry name" value="Metal-dep_hydrolase_composite"/>
</dbReference>
<gene>
    <name evidence="10" type="ORF">FHS00_001420</name>
</gene>
<proteinExistence type="inferred from homology"/>